<organism evidence="2 3">
    <name type="scientific">Roridomyces roridus</name>
    <dbReference type="NCBI Taxonomy" id="1738132"/>
    <lineage>
        <taxon>Eukaryota</taxon>
        <taxon>Fungi</taxon>
        <taxon>Dikarya</taxon>
        <taxon>Basidiomycota</taxon>
        <taxon>Agaricomycotina</taxon>
        <taxon>Agaricomycetes</taxon>
        <taxon>Agaricomycetidae</taxon>
        <taxon>Agaricales</taxon>
        <taxon>Marasmiineae</taxon>
        <taxon>Mycenaceae</taxon>
        <taxon>Roridomyces</taxon>
    </lineage>
</organism>
<evidence type="ECO:0000259" key="1">
    <source>
        <dbReference type="Pfam" id="PF26632"/>
    </source>
</evidence>
<dbReference type="EMBL" id="JARKIF010000004">
    <property type="protein sequence ID" value="KAJ7641100.1"/>
    <property type="molecule type" value="Genomic_DNA"/>
</dbReference>
<dbReference type="Pfam" id="PF26632">
    <property type="entry name" value="DUF8205"/>
    <property type="match status" value="1"/>
</dbReference>
<accession>A0AAD7C758</accession>
<dbReference type="InterPro" id="IPR058518">
    <property type="entry name" value="DUF8205"/>
</dbReference>
<sequence>MSIHPAVVETARKAEPMTTTSAITGQIATVPFDFDQCIDFINTHIRADKKNQLLLRTALRPSDLQAIRDAAANRSTRSAQVIRTKMARDSLYQPVHISEDGTTTRIKLV</sequence>
<proteinExistence type="predicted"/>
<gene>
    <name evidence="2" type="ORF">FB45DRAFT_1021873</name>
</gene>
<evidence type="ECO:0000313" key="3">
    <source>
        <dbReference type="Proteomes" id="UP001221142"/>
    </source>
</evidence>
<name>A0AAD7C758_9AGAR</name>
<keyword evidence="3" id="KW-1185">Reference proteome</keyword>
<dbReference type="Proteomes" id="UP001221142">
    <property type="component" value="Unassembled WGS sequence"/>
</dbReference>
<comment type="caution">
    <text evidence="2">The sequence shown here is derived from an EMBL/GenBank/DDBJ whole genome shotgun (WGS) entry which is preliminary data.</text>
</comment>
<feature type="domain" description="DUF8205" evidence="1">
    <location>
        <begin position="26"/>
        <end position="84"/>
    </location>
</feature>
<dbReference type="AlphaFoldDB" id="A0AAD7C758"/>
<evidence type="ECO:0000313" key="2">
    <source>
        <dbReference type="EMBL" id="KAJ7641100.1"/>
    </source>
</evidence>
<reference evidence="2" key="1">
    <citation type="submission" date="2023-03" db="EMBL/GenBank/DDBJ databases">
        <title>Massive genome expansion in bonnet fungi (Mycena s.s.) driven by repeated elements and novel gene families across ecological guilds.</title>
        <authorList>
            <consortium name="Lawrence Berkeley National Laboratory"/>
            <person name="Harder C.B."/>
            <person name="Miyauchi S."/>
            <person name="Viragh M."/>
            <person name="Kuo A."/>
            <person name="Thoen E."/>
            <person name="Andreopoulos B."/>
            <person name="Lu D."/>
            <person name="Skrede I."/>
            <person name="Drula E."/>
            <person name="Henrissat B."/>
            <person name="Morin E."/>
            <person name="Kohler A."/>
            <person name="Barry K."/>
            <person name="LaButti K."/>
            <person name="Morin E."/>
            <person name="Salamov A."/>
            <person name="Lipzen A."/>
            <person name="Mereny Z."/>
            <person name="Hegedus B."/>
            <person name="Baldrian P."/>
            <person name="Stursova M."/>
            <person name="Weitz H."/>
            <person name="Taylor A."/>
            <person name="Grigoriev I.V."/>
            <person name="Nagy L.G."/>
            <person name="Martin F."/>
            <person name="Kauserud H."/>
        </authorList>
    </citation>
    <scope>NUCLEOTIDE SEQUENCE</scope>
    <source>
        <strain evidence="2">9284</strain>
    </source>
</reference>
<protein>
    <recommendedName>
        <fullName evidence="1">DUF8205 domain-containing protein</fullName>
    </recommendedName>
</protein>